<name>A0A0F9QEP8_9ZZZZ</name>
<accession>A0A0F9QEP8</accession>
<dbReference type="AlphaFoldDB" id="A0A0F9QEP8"/>
<dbReference type="EMBL" id="LAZR01004106">
    <property type="protein sequence ID" value="KKN11716.1"/>
    <property type="molecule type" value="Genomic_DNA"/>
</dbReference>
<gene>
    <name evidence="1" type="ORF">LCGC14_1023660</name>
</gene>
<protein>
    <submittedName>
        <fullName evidence="1">Uncharacterized protein</fullName>
    </submittedName>
</protein>
<sequence length="264" mass="31134">MVLKEFVVNKFITLKLEDGETNIYINGDLFRVCKSLMLNIPIDETKSFEDIKSIEEALEKLKSTEKNDWENIKYRLSPEEEFFGHCSNIQMWVENNYNSCLLHYSLSFSLLQELGKYDEKAKTVLKEEIAIRFGSGNEKVTGYLYESRLIYLLSHDDFIDTLLDLKEAEILRKLESIIKESVYIVDNDIMPPNYTRNSNLLYVENKHVVGLRLGKLNLKIIPDVVCEFKHLTDIYFHDLSIIKFIPEFIKHLHFWQDNDFVWSV</sequence>
<proteinExistence type="predicted"/>
<evidence type="ECO:0000313" key="1">
    <source>
        <dbReference type="EMBL" id="KKN11716.1"/>
    </source>
</evidence>
<comment type="caution">
    <text evidence="1">The sequence shown here is derived from an EMBL/GenBank/DDBJ whole genome shotgun (WGS) entry which is preliminary data.</text>
</comment>
<reference evidence="1" key="1">
    <citation type="journal article" date="2015" name="Nature">
        <title>Complex archaea that bridge the gap between prokaryotes and eukaryotes.</title>
        <authorList>
            <person name="Spang A."/>
            <person name="Saw J.H."/>
            <person name="Jorgensen S.L."/>
            <person name="Zaremba-Niedzwiedzka K."/>
            <person name="Martijn J."/>
            <person name="Lind A.E."/>
            <person name="van Eijk R."/>
            <person name="Schleper C."/>
            <person name="Guy L."/>
            <person name="Ettema T.J."/>
        </authorList>
    </citation>
    <scope>NUCLEOTIDE SEQUENCE</scope>
</reference>
<organism evidence="1">
    <name type="scientific">marine sediment metagenome</name>
    <dbReference type="NCBI Taxonomy" id="412755"/>
    <lineage>
        <taxon>unclassified sequences</taxon>
        <taxon>metagenomes</taxon>
        <taxon>ecological metagenomes</taxon>
    </lineage>
</organism>